<comment type="similarity">
    <text evidence="2 10">Belongs to the ketopantoate reductase family.</text>
</comment>
<evidence type="ECO:0000259" key="11">
    <source>
        <dbReference type="Pfam" id="PF02558"/>
    </source>
</evidence>
<comment type="pathway">
    <text evidence="1 10">Cofactor biosynthesis; (R)-pantothenate biosynthesis; (R)-pantoate from 3-methyl-2-oxobutanoate: step 2/2.</text>
</comment>
<name>A0A4R6NYT0_9GAMM</name>
<organism evidence="13 14">
    <name type="scientific">Idiomarina aquatica</name>
    <dbReference type="NCBI Taxonomy" id="1327752"/>
    <lineage>
        <taxon>Bacteria</taxon>
        <taxon>Pseudomonadati</taxon>
        <taxon>Pseudomonadota</taxon>
        <taxon>Gammaproteobacteria</taxon>
        <taxon>Alteromonadales</taxon>
        <taxon>Idiomarinaceae</taxon>
        <taxon>Idiomarina</taxon>
    </lineage>
</organism>
<evidence type="ECO:0000313" key="13">
    <source>
        <dbReference type="EMBL" id="TDP29930.1"/>
    </source>
</evidence>
<evidence type="ECO:0000256" key="8">
    <source>
        <dbReference type="ARBA" id="ARBA00032024"/>
    </source>
</evidence>
<dbReference type="EMBL" id="SNXI01000016">
    <property type="protein sequence ID" value="TDP29930.1"/>
    <property type="molecule type" value="Genomic_DNA"/>
</dbReference>
<keyword evidence="5 10" id="KW-0566">Pantothenate biosynthesis</keyword>
<accession>A0A4R6NYT0</accession>
<dbReference type="RefSeq" id="WP_133540366.1">
    <property type="nucleotide sequence ID" value="NZ_SNXI01000016.1"/>
</dbReference>
<keyword evidence="14" id="KW-1185">Reference proteome</keyword>
<dbReference type="GO" id="GO:0015940">
    <property type="term" value="P:pantothenate biosynthetic process"/>
    <property type="evidence" value="ECO:0007669"/>
    <property type="project" value="UniProtKB-UniPathway"/>
</dbReference>
<dbReference type="PANTHER" id="PTHR43765">
    <property type="entry name" value="2-DEHYDROPANTOATE 2-REDUCTASE-RELATED"/>
    <property type="match status" value="1"/>
</dbReference>
<keyword evidence="6 10" id="KW-0521">NADP</keyword>
<dbReference type="InterPro" id="IPR013328">
    <property type="entry name" value="6PGD_dom2"/>
</dbReference>
<evidence type="ECO:0000256" key="4">
    <source>
        <dbReference type="ARBA" id="ARBA00019465"/>
    </source>
</evidence>
<dbReference type="SUPFAM" id="SSF51735">
    <property type="entry name" value="NAD(P)-binding Rossmann-fold domains"/>
    <property type="match status" value="1"/>
</dbReference>
<comment type="caution">
    <text evidence="13">The sequence shown here is derived from an EMBL/GenBank/DDBJ whole genome shotgun (WGS) entry which is preliminary data.</text>
</comment>
<dbReference type="EC" id="1.1.1.169" evidence="3 10"/>
<dbReference type="Gene3D" id="1.10.1040.10">
    <property type="entry name" value="N-(1-d-carboxylethyl)-l-norvaline Dehydrogenase, domain 2"/>
    <property type="match status" value="1"/>
</dbReference>
<dbReference type="OrthoDB" id="6530772at2"/>
<dbReference type="Proteomes" id="UP000295531">
    <property type="component" value="Unassembled WGS sequence"/>
</dbReference>
<comment type="catalytic activity">
    <reaction evidence="9 10">
        <text>(R)-pantoate + NADP(+) = 2-dehydropantoate + NADPH + H(+)</text>
        <dbReference type="Rhea" id="RHEA:16233"/>
        <dbReference type="ChEBI" id="CHEBI:11561"/>
        <dbReference type="ChEBI" id="CHEBI:15378"/>
        <dbReference type="ChEBI" id="CHEBI:15980"/>
        <dbReference type="ChEBI" id="CHEBI:57783"/>
        <dbReference type="ChEBI" id="CHEBI:58349"/>
        <dbReference type="EC" id="1.1.1.169"/>
    </reaction>
</comment>
<dbReference type="PANTHER" id="PTHR43765:SF2">
    <property type="entry name" value="2-DEHYDROPANTOATE 2-REDUCTASE"/>
    <property type="match status" value="1"/>
</dbReference>
<protein>
    <recommendedName>
        <fullName evidence="4 10">2-dehydropantoate 2-reductase</fullName>
        <ecNumber evidence="3 10">1.1.1.169</ecNumber>
    </recommendedName>
    <alternativeName>
        <fullName evidence="8 10">Ketopantoate reductase</fullName>
    </alternativeName>
</protein>
<dbReference type="GO" id="GO:0005737">
    <property type="term" value="C:cytoplasm"/>
    <property type="evidence" value="ECO:0007669"/>
    <property type="project" value="TreeGrafter"/>
</dbReference>
<dbReference type="GO" id="GO:0008677">
    <property type="term" value="F:2-dehydropantoate 2-reductase activity"/>
    <property type="evidence" value="ECO:0007669"/>
    <property type="project" value="UniProtKB-EC"/>
</dbReference>
<dbReference type="NCBIfam" id="TIGR00745">
    <property type="entry name" value="apbA_panE"/>
    <property type="match status" value="1"/>
</dbReference>
<evidence type="ECO:0000256" key="3">
    <source>
        <dbReference type="ARBA" id="ARBA00013014"/>
    </source>
</evidence>
<evidence type="ECO:0000256" key="6">
    <source>
        <dbReference type="ARBA" id="ARBA00022857"/>
    </source>
</evidence>
<evidence type="ECO:0000313" key="14">
    <source>
        <dbReference type="Proteomes" id="UP000295531"/>
    </source>
</evidence>
<evidence type="ECO:0000256" key="7">
    <source>
        <dbReference type="ARBA" id="ARBA00023002"/>
    </source>
</evidence>
<keyword evidence="7 10" id="KW-0560">Oxidoreductase</keyword>
<dbReference type="InterPro" id="IPR036291">
    <property type="entry name" value="NAD(P)-bd_dom_sf"/>
</dbReference>
<proteinExistence type="inferred from homology"/>
<evidence type="ECO:0000256" key="9">
    <source>
        <dbReference type="ARBA" id="ARBA00048793"/>
    </source>
</evidence>
<dbReference type="InterPro" id="IPR013332">
    <property type="entry name" value="KPR_N"/>
</dbReference>
<evidence type="ECO:0000256" key="10">
    <source>
        <dbReference type="RuleBase" id="RU362068"/>
    </source>
</evidence>
<dbReference type="InterPro" id="IPR008927">
    <property type="entry name" value="6-PGluconate_DH-like_C_sf"/>
</dbReference>
<dbReference type="SUPFAM" id="SSF48179">
    <property type="entry name" value="6-phosphogluconate dehydrogenase C-terminal domain-like"/>
    <property type="match status" value="1"/>
</dbReference>
<evidence type="ECO:0000259" key="12">
    <source>
        <dbReference type="Pfam" id="PF08546"/>
    </source>
</evidence>
<dbReference type="InterPro" id="IPR013752">
    <property type="entry name" value="KPA_reductase"/>
</dbReference>
<dbReference type="Pfam" id="PF02558">
    <property type="entry name" value="ApbA"/>
    <property type="match status" value="1"/>
</dbReference>
<dbReference type="Gene3D" id="3.40.50.720">
    <property type="entry name" value="NAD(P)-binding Rossmann-like Domain"/>
    <property type="match status" value="1"/>
</dbReference>
<gene>
    <name evidence="13" type="ORF">DEU29_11627</name>
</gene>
<evidence type="ECO:0000256" key="2">
    <source>
        <dbReference type="ARBA" id="ARBA00007870"/>
    </source>
</evidence>
<dbReference type="InterPro" id="IPR003710">
    <property type="entry name" value="ApbA"/>
</dbReference>
<evidence type="ECO:0000256" key="1">
    <source>
        <dbReference type="ARBA" id="ARBA00004994"/>
    </source>
</evidence>
<comment type="function">
    <text evidence="10">Catalyzes the NADPH-dependent reduction of ketopantoate into pantoic acid.</text>
</comment>
<dbReference type="Pfam" id="PF08546">
    <property type="entry name" value="ApbA_C"/>
    <property type="match status" value="1"/>
</dbReference>
<dbReference type="UniPathway" id="UPA00028">
    <property type="reaction ID" value="UER00004"/>
</dbReference>
<sequence length="314" mass="34155">MNAEPSSKLNWLVTGPGAISGLIAAGLLEQQQSVHWLTRTAAQHTCIDWSLTKGSSCQHYQTPVFSAGQRIDAVILAVKSYDLSNALQRLDQLNIDANCPVIISHNGMSDIASKRPLFALLTTQAASRDGYAITKNGDGESWLAQSAVNQQQLLPDTIQQLLKTAFAPLSVVEDIQRRQWQKLLINCVINPLTAIYRVNNGALAESRFRAEKDALIEEFIAVAAAEGQDIDFDSAQQRVDAVINATAKNRSSMLVDVDNQRPTEIYAMNGFIVEKAGQHGLSVPLHKKVTCALGASYLSSIKSTTSRPNPDNAE</sequence>
<evidence type="ECO:0000256" key="5">
    <source>
        <dbReference type="ARBA" id="ARBA00022655"/>
    </source>
</evidence>
<feature type="domain" description="Ketopantoate reductase C-terminal" evidence="12">
    <location>
        <begin position="174"/>
        <end position="291"/>
    </location>
</feature>
<feature type="domain" description="Ketopantoate reductase N-terminal" evidence="11">
    <location>
        <begin position="11"/>
        <end position="130"/>
    </location>
</feature>
<reference evidence="13 14" key="1">
    <citation type="submission" date="2019-03" db="EMBL/GenBank/DDBJ databases">
        <title>Freshwater and sediment microbial communities from various areas in North America, analyzing microbe dynamics in response to fracking.</title>
        <authorList>
            <person name="Lamendella R."/>
        </authorList>
    </citation>
    <scope>NUCLEOTIDE SEQUENCE [LARGE SCALE GENOMIC DNA]</scope>
    <source>
        <strain evidence="13 14">18_TX</strain>
    </source>
</reference>
<dbReference type="FunFam" id="1.10.1040.10:FF:000017">
    <property type="entry name" value="2-dehydropantoate 2-reductase"/>
    <property type="match status" value="1"/>
</dbReference>
<dbReference type="GO" id="GO:0050661">
    <property type="term" value="F:NADP binding"/>
    <property type="evidence" value="ECO:0007669"/>
    <property type="project" value="TreeGrafter"/>
</dbReference>
<dbReference type="AlphaFoldDB" id="A0A4R6NYT0"/>
<dbReference type="InterPro" id="IPR050838">
    <property type="entry name" value="Ketopantoate_reductase"/>
</dbReference>